<feature type="domain" description="RNase H type-1" evidence="1">
    <location>
        <begin position="16"/>
        <end position="135"/>
    </location>
</feature>
<dbReference type="Proteomes" id="UP000075243">
    <property type="component" value="Chromosome 1"/>
</dbReference>
<dbReference type="InterPro" id="IPR012337">
    <property type="entry name" value="RNaseH-like_sf"/>
</dbReference>
<accession>A0A151UB13</accession>
<keyword evidence="3" id="KW-1185">Reference proteome</keyword>
<evidence type="ECO:0000313" key="2">
    <source>
        <dbReference type="EMBL" id="KYP76438.1"/>
    </source>
</evidence>
<dbReference type="PANTHER" id="PTHR47723">
    <property type="entry name" value="OS05G0353850 PROTEIN"/>
    <property type="match status" value="1"/>
</dbReference>
<dbReference type="PANTHER" id="PTHR47723:SF19">
    <property type="entry name" value="POLYNUCLEOTIDYL TRANSFERASE, RIBONUCLEASE H-LIKE SUPERFAMILY PROTEIN"/>
    <property type="match status" value="1"/>
</dbReference>
<dbReference type="Gramene" id="C.cajan_20084.t">
    <property type="protein sequence ID" value="C.cajan_20084.t.cds1"/>
    <property type="gene ID" value="C.cajan_20084"/>
</dbReference>
<protein>
    <submittedName>
        <fullName evidence="2">Ribonuclease H protein At1g65750</fullName>
    </submittedName>
</protein>
<dbReference type="GO" id="GO:0003676">
    <property type="term" value="F:nucleic acid binding"/>
    <property type="evidence" value="ECO:0007669"/>
    <property type="project" value="InterPro"/>
</dbReference>
<evidence type="ECO:0000259" key="1">
    <source>
        <dbReference type="Pfam" id="PF13456"/>
    </source>
</evidence>
<dbReference type="EMBL" id="CM003603">
    <property type="protein sequence ID" value="KYP76438.1"/>
    <property type="molecule type" value="Genomic_DNA"/>
</dbReference>
<dbReference type="InterPro" id="IPR036397">
    <property type="entry name" value="RNaseH_sf"/>
</dbReference>
<gene>
    <name evidence="2" type="ORF">KK1_020681</name>
</gene>
<evidence type="ECO:0000313" key="3">
    <source>
        <dbReference type="Proteomes" id="UP000075243"/>
    </source>
</evidence>
<proteinExistence type="predicted"/>
<organism evidence="2 3">
    <name type="scientific">Cajanus cajan</name>
    <name type="common">Pigeon pea</name>
    <name type="synonym">Cajanus indicus</name>
    <dbReference type="NCBI Taxonomy" id="3821"/>
    <lineage>
        <taxon>Eukaryota</taxon>
        <taxon>Viridiplantae</taxon>
        <taxon>Streptophyta</taxon>
        <taxon>Embryophyta</taxon>
        <taxon>Tracheophyta</taxon>
        <taxon>Spermatophyta</taxon>
        <taxon>Magnoliopsida</taxon>
        <taxon>eudicotyledons</taxon>
        <taxon>Gunneridae</taxon>
        <taxon>Pentapetalae</taxon>
        <taxon>rosids</taxon>
        <taxon>fabids</taxon>
        <taxon>Fabales</taxon>
        <taxon>Fabaceae</taxon>
        <taxon>Papilionoideae</taxon>
        <taxon>50 kb inversion clade</taxon>
        <taxon>NPAAA clade</taxon>
        <taxon>indigoferoid/millettioid clade</taxon>
        <taxon>Phaseoleae</taxon>
        <taxon>Cajanus</taxon>
    </lineage>
</organism>
<dbReference type="InterPro" id="IPR053151">
    <property type="entry name" value="RNase_H-like"/>
</dbReference>
<dbReference type="AlphaFoldDB" id="A0A151UB13"/>
<dbReference type="Gene3D" id="3.30.420.10">
    <property type="entry name" value="Ribonuclease H-like superfamily/Ribonuclease H"/>
    <property type="match status" value="1"/>
</dbReference>
<dbReference type="GO" id="GO:0004523">
    <property type="term" value="F:RNA-DNA hybrid ribonuclease activity"/>
    <property type="evidence" value="ECO:0007669"/>
    <property type="project" value="InterPro"/>
</dbReference>
<dbReference type="InterPro" id="IPR044730">
    <property type="entry name" value="RNase_H-like_dom_plant"/>
</dbReference>
<feature type="non-terminal residue" evidence="2">
    <location>
        <position position="1"/>
    </location>
</feature>
<reference evidence="2 3" key="1">
    <citation type="journal article" date="2012" name="Nat. Biotechnol.">
        <title>Draft genome sequence of pigeonpea (Cajanus cajan), an orphan legume crop of resource-poor farmers.</title>
        <authorList>
            <person name="Varshney R.K."/>
            <person name="Chen W."/>
            <person name="Li Y."/>
            <person name="Bharti A.K."/>
            <person name="Saxena R.K."/>
            <person name="Schlueter J.A."/>
            <person name="Donoghue M.T."/>
            <person name="Azam S."/>
            <person name="Fan G."/>
            <person name="Whaley A.M."/>
            <person name="Farmer A.D."/>
            <person name="Sheridan J."/>
            <person name="Iwata A."/>
            <person name="Tuteja R."/>
            <person name="Penmetsa R.V."/>
            <person name="Wu W."/>
            <person name="Upadhyaya H.D."/>
            <person name="Yang S.P."/>
            <person name="Shah T."/>
            <person name="Saxena K.B."/>
            <person name="Michael T."/>
            <person name="McCombie W.R."/>
            <person name="Yang B."/>
            <person name="Zhang G."/>
            <person name="Yang H."/>
            <person name="Wang J."/>
            <person name="Spillane C."/>
            <person name="Cook D.R."/>
            <person name="May G.D."/>
            <person name="Xu X."/>
            <person name="Jackson S.A."/>
        </authorList>
    </citation>
    <scope>NUCLEOTIDE SEQUENCE [LARGE SCALE GENOMIC DNA]</scope>
    <source>
        <strain evidence="3">cv. Asha</strain>
    </source>
</reference>
<dbReference type="Pfam" id="PF13456">
    <property type="entry name" value="RVT_3"/>
    <property type="match status" value="1"/>
</dbReference>
<name>A0A151UB13_CAJCA</name>
<dbReference type="SUPFAM" id="SSF53098">
    <property type="entry name" value="Ribonuclease H-like"/>
    <property type="match status" value="1"/>
</dbReference>
<dbReference type="InterPro" id="IPR002156">
    <property type="entry name" value="RNaseH_domain"/>
</dbReference>
<sequence length="168" mass="18194">QNPRWTCPLTGTLKMNCDGVVTRDGEAFCGGVVRNSSGDFVVAFSGRLGRCSIIEAELRSILYGTHILLNRNMGLDTLVESDSYEAVKLLNEGCSRTHLCSHGVQKIRDLSTQLPSFSCSYIGREANLVVDSLSKCSAPLLEEILIFESPPSFIASLLLADTSAIFSS</sequence>
<dbReference type="CDD" id="cd06222">
    <property type="entry name" value="RNase_H_like"/>
    <property type="match status" value="1"/>
</dbReference>